<comment type="similarity">
    <text evidence="1 5">Belongs to the universal ribosomal protein uL4 family.</text>
</comment>
<dbReference type="EMBL" id="LR215043">
    <property type="protein sequence ID" value="VEU78046.1"/>
    <property type="molecule type" value="Genomic_DNA"/>
</dbReference>
<evidence type="ECO:0000256" key="1">
    <source>
        <dbReference type="ARBA" id="ARBA00010528"/>
    </source>
</evidence>
<dbReference type="GO" id="GO:0019843">
    <property type="term" value="F:rRNA binding"/>
    <property type="evidence" value="ECO:0007669"/>
    <property type="project" value="UniProtKB-UniRule"/>
</dbReference>
<comment type="subunit">
    <text evidence="5">Part of the 50S ribosomal subunit.</text>
</comment>
<gene>
    <name evidence="5 7" type="primary">rplD</name>
    <name evidence="7" type="ORF">NCTC10184_00265</name>
</gene>
<feature type="region of interest" description="Disordered" evidence="6">
    <location>
        <begin position="206"/>
        <end position="247"/>
    </location>
</feature>
<proteinExistence type="inferred from homology"/>
<dbReference type="InterPro" id="IPR013005">
    <property type="entry name" value="Ribosomal_uL4-like"/>
</dbReference>
<dbReference type="OrthoDB" id="9803201at2"/>
<sequence>MAAEKKTAKTAVKKEKVVKAPSLEKYYIAEKFDKERNISFNFKKANQKTPENFKTFIAAVEHYIAIGEKSELPTRVWFHRDGAYRGSVSVDKARIIVKEVRTSKVEDTKAIEFIETKNLVEKPVPKPVKKEEPKPEPAVEEPVVEVKPAPAPKPAPKPKAEKVLDFNKETVLNFPTDQLPEELFGVTRDYSQAIFDTILSERAARRQGTHDVKSRAEVRGGGKKPWKQKGTGRARAGSTRSPIWVGGGRAFGPTPARNYTLKVNRKVKRAAFAAALSALARQKAVAVDEFVLNAPKTREAVAKLASLEVNQLKHILLVTTNPEVFQAVANLQNVRALLPQFVQVEDVVWADVLIISKEGIEVFKERGQR</sequence>
<evidence type="ECO:0000313" key="7">
    <source>
        <dbReference type="EMBL" id="VEU78046.1"/>
    </source>
</evidence>
<keyword evidence="8" id="KW-1185">Reference proteome</keyword>
<name>A0A449BAJ2_9BACT</name>
<evidence type="ECO:0000256" key="5">
    <source>
        <dbReference type="HAMAP-Rule" id="MF_01328"/>
    </source>
</evidence>
<dbReference type="PANTHER" id="PTHR10746">
    <property type="entry name" value="50S RIBOSOMAL PROTEIN L4"/>
    <property type="match status" value="1"/>
</dbReference>
<dbReference type="RefSeq" id="WP_129622897.1">
    <property type="nucleotide sequence ID" value="NZ_LR215043.1"/>
</dbReference>
<dbReference type="NCBIfam" id="TIGR03953">
    <property type="entry name" value="rplD_bact"/>
    <property type="match status" value="1"/>
</dbReference>
<comment type="function">
    <text evidence="5">Forms part of the polypeptide exit tunnel.</text>
</comment>
<reference evidence="7 8" key="1">
    <citation type="submission" date="2019-01" db="EMBL/GenBank/DDBJ databases">
        <authorList>
            <consortium name="Pathogen Informatics"/>
        </authorList>
    </citation>
    <scope>NUCLEOTIDE SEQUENCE [LARGE SCALE GENOMIC DNA]</scope>
    <source>
        <strain evidence="7 8">NCTC10184</strain>
    </source>
</reference>
<accession>A0A449BAJ2</accession>
<feature type="compositionally biased region" description="Basic residues" evidence="6">
    <location>
        <begin position="221"/>
        <end position="232"/>
    </location>
</feature>
<dbReference type="SUPFAM" id="SSF52166">
    <property type="entry name" value="Ribosomal protein L4"/>
    <property type="match status" value="1"/>
</dbReference>
<evidence type="ECO:0000256" key="4">
    <source>
        <dbReference type="ARBA" id="ARBA00035244"/>
    </source>
</evidence>
<organism evidence="7 8">
    <name type="scientific">Mycoplasmopsis columbinasalis</name>
    <dbReference type="NCBI Taxonomy" id="114880"/>
    <lineage>
        <taxon>Bacteria</taxon>
        <taxon>Bacillati</taxon>
        <taxon>Mycoplasmatota</taxon>
        <taxon>Mycoplasmoidales</taxon>
        <taxon>Metamycoplasmataceae</taxon>
        <taxon>Mycoplasmopsis</taxon>
    </lineage>
</organism>
<dbReference type="InterPro" id="IPR023574">
    <property type="entry name" value="Ribosomal_uL4_dom_sf"/>
</dbReference>
<dbReference type="AlphaFoldDB" id="A0A449BAJ2"/>
<feature type="region of interest" description="Disordered" evidence="6">
    <location>
        <begin position="126"/>
        <end position="159"/>
    </location>
</feature>
<evidence type="ECO:0000256" key="6">
    <source>
        <dbReference type="SAM" id="MobiDB-lite"/>
    </source>
</evidence>
<dbReference type="Pfam" id="PF00573">
    <property type="entry name" value="Ribosomal_L4"/>
    <property type="match status" value="1"/>
</dbReference>
<dbReference type="GO" id="GO:0005840">
    <property type="term" value="C:ribosome"/>
    <property type="evidence" value="ECO:0007669"/>
    <property type="project" value="UniProtKB-KW"/>
</dbReference>
<dbReference type="GO" id="GO:1990904">
    <property type="term" value="C:ribonucleoprotein complex"/>
    <property type="evidence" value="ECO:0007669"/>
    <property type="project" value="UniProtKB-KW"/>
</dbReference>
<dbReference type="InterPro" id="IPR002136">
    <property type="entry name" value="Ribosomal_uL4"/>
</dbReference>
<protein>
    <recommendedName>
        <fullName evidence="4 5">Large ribosomal subunit protein uL4</fullName>
    </recommendedName>
</protein>
<dbReference type="Proteomes" id="UP000290876">
    <property type="component" value="Chromosome"/>
</dbReference>
<dbReference type="Gene3D" id="3.40.1370.10">
    <property type="match status" value="1"/>
</dbReference>
<dbReference type="KEGG" id="mcob:NCTC10184_00265"/>
<dbReference type="HAMAP" id="MF_01328_B">
    <property type="entry name" value="Ribosomal_uL4_B"/>
    <property type="match status" value="1"/>
</dbReference>
<keyword evidence="5" id="KW-0694">RNA-binding</keyword>
<dbReference type="GO" id="GO:0006412">
    <property type="term" value="P:translation"/>
    <property type="evidence" value="ECO:0007669"/>
    <property type="project" value="UniProtKB-UniRule"/>
</dbReference>
<comment type="function">
    <text evidence="5">One of the primary rRNA binding proteins, this protein initially binds near the 5'-end of the 23S rRNA. It is important during the early stages of 50S assembly. It makes multiple contacts with different domains of the 23S rRNA in the assembled 50S subunit and ribosome.</text>
</comment>
<feature type="compositionally biased region" description="Basic and acidic residues" evidence="6">
    <location>
        <begin position="126"/>
        <end position="137"/>
    </location>
</feature>
<keyword evidence="3 5" id="KW-0687">Ribonucleoprotein</keyword>
<evidence type="ECO:0000256" key="3">
    <source>
        <dbReference type="ARBA" id="ARBA00023274"/>
    </source>
</evidence>
<keyword evidence="2 5" id="KW-0689">Ribosomal protein</keyword>
<evidence type="ECO:0000256" key="2">
    <source>
        <dbReference type="ARBA" id="ARBA00022980"/>
    </source>
</evidence>
<keyword evidence="5" id="KW-0699">rRNA-binding</keyword>
<dbReference type="GO" id="GO:0003735">
    <property type="term" value="F:structural constituent of ribosome"/>
    <property type="evidence" value="ECO:0007669"/>
    <property type="project" value="InterPro"/>
</dbReference>
<feature type="compositionally biased region" description="Basic and acidic residues" evidence="6">
    <location>
        <begin position="206"/>
        <end position="220"/>
    </location>
</feature>
<dbReference type="PANTHER" id="PTHR10746:SF6">
    <property type="entry name" value="LARGE RIBOSOMAL SUBUNIT PROTEIN UL4M"/>
    <property type="match status" value="1"/>
</dbReference>
<evidence type="ECO:0000313" key="8">
    <source>
        <dbReference type="Proteomes" id="UP000290876"/>
    </source>
</evidence>